<evidence type="ECO:0000313" key="3">
    <source>
        <dbReference type="EMBL" id="CDM64186.1"/>
    </source>
</evidence>
<dbReference type="SUPFAM" id="SSF51735">
    <property type="entry name" value="NAD(P)-binding Rossmann-fold domains"/>
    <property type="match status" value="1"/>
</dbReference>
<evidence type="ECO:0000256" key="1">
    <source>
        <dbReference type="ARBA" id="ARBA00006484"/>
    </source>
</evidence>
<proteinExistence type="inferred from homology"/>
<dbReference type="InterPro" id="IPR002347">
    <property type="entry name" value="SDR_fam"/>
</dbReference>
<keyword evidence="4" id="KW-1185">Reference proteome</keyword>
<dbReference type="InterPro" id="IPR036291">
    <property type="entry name" value="NAD(P)-bd_dom_sf"/>
</dbReference>
<protein>
    <submittedName>
        <fullName evidence="3">Uncharacterized protein</fullName>
    </submittedName>
</protein>
<dbReference type="Proteomes" id="UP000031518">
    <property type="component" value="Unassembled WGS sequence"/>
</dbReference>
<dbReference type="STRING" id="454194.PYK22_00178"/>
<dbReference type="PRINTS" id="PR00080">
    <property type="entry name" value="SDRFAMILY"/>
</dbReference>
<dbReference type="EMBL" id="CBXV010000001">
    <property type="protein sequence ID" value="CDM64186.1"/>
    <property type="molecule type" value="Genomic_DNA"/>
</dbReference>
<sequence>MSERLSGKVAIITGGASGIGRATAILFAEEGARVVIADVNETAGARVAAEIEGRGGKALFVPTDVAQEADARRACERTLSVYGQLDILVNSAAIFSFRGLTTSVAEWQRSLSVNVIGTALMSRHAAEAMKNRGGAIVNLGSISSFVAQPSFIPYSATKAAIVQMTRNMAMDLAPFNIRVNCVCPGTILTPASDDYVKQAGMNLEQYIAAESEKTLLKRVGQPREVACAILFLASDEASFITGTYLLVDGGYTAK</sequence>
<comment type="similarity">
    <text evidence="1">Belongs to the short-chain dehydrogenases/reductases (SDR) family.</text>
</comment>
<keyword evidence="2" id="KW-0560">Oxidoreductase</keyword>
<dbReference type="PRINTS" id="PR00081">
    <property type="entry name" value="GDHRDH"/>
</dbReference>
<dbReference type="OrthoDB" id="110471at2"/>
<dbReference type="PANTHER" id="PTHR24321:SF8">
    <property type="entry name" value="ESTRADIOL 17-BETA-DEHYDROGENASE 8-RELATED"/>
    <property type="match status" value="1"/>
</dbReference>
<reference evidence="3 4" key="1">
    <citation type="submission" date="2013-12" db="EMBL/GenBank/DDBJ databases">
        <authorList>
            <person name="Stott M."/>
        </authorList>
    </citation>
    <scope>NUCLEOTIDE SEQUENCE [LARGE SCALE GENOMIC DNA]</scope>
    <source>
        <strain evidence="3 4">K22</strain>
    </source>
</reference>
<dbReference type="AlphaFoldDB" id="A0A0B6WT59"/>
<organism evidence="3 4">
    <name type="scientific">Pyrinomonas methylaliphatogenes</name>
    <dbReference type="NCBI Taxonomy" id="454194"/>
    <lineage>
        <taxon>Bacteria</taxon>
        <taxon>Pseudomonadati</taxon>
        <taxon>Acidobacteriota</taxon>
        <taxon>Blastocatellia</taxon>
        <taxon>Blastocatellales</taxon>
        <taxon>Pyrinomonadaceae</taxon>
        <taxon>Pyrinomonas</taxon>
    </lineage>
</organism>
<dbReference type="GO" id="GO:0016491">
    <property type="term" value="F:oxidoreductase activity"/>
    <property type="evidence" value="ECO:0007669"/>
    <property type="project" value="UniProtKB-KW"/>
</dbReference>
<dbReference type="FunFam" id="3.40.50.720:FF:000084">
    <property type="entry name" value="Short-chain dehydrogenase reductase"/>
    <property type="match status" value="1"/>
</dbReference>
<dbReference type="CDD" id="cd05233">
    <property type="entry name" value="SDR_c"/>
    <property type="match status" value="1"/>
</dbReference>
<name>A0A0B6WT59_9BACT</name>
<evidence type="ECO:0000313" key="4">
    <source>
        <dbReference type="Proteomes" id="UP000031518"/>
    </source>
</evidence>
<dbReference type="NCBIfam" id="NF005559">
    <property type="entry name" value="PRK07231.1"/>
    <property type="match status" value="1"/>
</dbReference>
<dbReference type="PANTHER" id="PTHR24321">
    <property type="entry name" value="DEHYDROGENASES, SHORT CHAIN"/>
    <property type="match status" value="1"/>
</dbReference>
<evidence type="ECO:0000256" key="2">
    <source>
        <dbReference type="ARBA" id="ARBA00023002"/>
    </source>
</evidence>
<reference evidence="3 4" key="2">
    <citation type="submission" date="2015-01" db="EMBL/GenBank/DDBJ databases">
        <title>Complete genome sequence of Pyrinomonas methylaliphatogenes type strain K22T.</title>
        <authorList>
            <person name="Lee K.C.Y."/>
            <person name="Power J.F."/>
            <person name="Dunfield P.F."/>
            <person name="Morgan X.C."/>
            <person name="Huttenhower C."/>
            <person name="Stott M.B."/>
        </authorList>
    </citation>
    <scope>NUCLEOTIDE SEQUENCE [LARGE SCALE GENOMIC DNA]</scope>
    <source>
        <strain evidence="3 4">K22</strain>
    </source>
</reference>
<accession>A0A0B6WT59</accession>
<dbReference type="Pfam" id="PF13561">
    <property type="entry name" value="adh_short_C2"/>
    <property type="match status" value="1"/>
</dbReference>
<dbReference type="Gene3D" id="3.40.50.720">
    <property type="entry name" value="NAD(P)-binding Rossmann-like Domain"/>
    <property type="match status" value="1"/>
</dbReference>
<gene>
    <name evidence="3" type="ORF">PYK22_00178</name>
</gene>
<dbReference type="PROSITE" id="PS00061">
    <property type="entry name" value="ADH_SHORT"/>
    <property type="match status" value="1"/>
</dbReference>
<dbReference type="InterPro" id="IPR020904">
    <property type="entry name" value="Sc_DH/Rdtase_CS"/>
</dbReference>